<feature type="signal peptide" evidence="1">
    <location>
        <begin position="1"/>
        <end position="20"/>
    </location>
</feature>
<name>A0A927HEY7_9RHOB</name>
<keyword evidence="3" id="KW-1185">Reference proteome</keyword>
<comment type="caution">
    <text evidence="2">The sequence shown here is derived from an EMBL/GenBank/DDBJ whole genome shotgun (WGS) entry which is preliminary data.</text>
</comment>
<evidence type="ECO:0000313" key="3">
    <source>
        <dbReference type="Proteomes" id="UP000635142"/>
    </source>
</evidence>
<dbReference type="SUPFAM" id="SSF51120">
    <property type="entry name" value="beta-Roll"/>
    <property type="match status" value="2"/>
</dbReference>
<organism evidence="2 3">
    <name type="scientific">Sulfitobacter aestuariivivens</name>
    <dbReference type="NCBI Taxonomy" id="2766981"/>
    <lineage>
        <taxon>Bacteria</taxon>
        <taxon>Pseudomonadati</taxon>
        <taxon>Pseudomonadota</taxon>
        <taxon>Alphaproteobacteria</taxon>
        <taxon>Rhodobacterales</taxon>
        <taxon>Roseobacteraceae</taxon>
        <taxon>Sulfitobacter</taxon>
    </lineage>
</organism>
<gene>
    <name evidence="2" type="ORF">H9Q16_10615</name>
</gene>
<protein>
    <recommendedName>
        <fullName evidence="4">Calcium-binding protein</fullName>
    </recommendedName>
</protein>
<dbReference type="EMBL" id="JACTAG010000002">
    <property type="protein sequence ID" value="MBD3664376.1"/>
    <property type="molecule type" value="Genomic_DNA"/>
</dbReference>
<evidence type="ECO:0008006" key="4">
    <source>
        <dbReference type="Google" id="ProtNLM"/>
    </source>
</evidence>
<keyword evidence="1" id="KW-0732">Signal</keyword>
<evidence type="ECO:0000313" key="2">
    <source>
        <dbReference type="EMBL" id="MBD3664376.1"/>
    </source>
</evidence>
<evidence type="ECO:0000256" key="1">
    <source>
        <dbReference type="SAM" id="SignalP"/>
    </source>
</evidence>
<accession>A0A927HEY7</accession>
<dbReference type="AlphaFoldDB" id="A0A927HEY7"/>
<dbReference type="RefSeq" id="WP_191075409.1">
    <property type="nucleotide sequence ID" value="NZ_JACTAG010000002.1"/>
</dbReference>
<dbReference type="Proteomes" id="UP000635142">
    <property type="component" value="Unassembled WGS sequence"/>
</dbReference>
<reference evidence="2" key="1">
    <citation type="submission" date="2020-08" db="EMBL/GenBank/DDBJ databases">
        <title>Sulfitobacter aestuariivivens sp. nov., isolated from a tidal flat.</title>
        <authorList>
            <person name="Park S."/>
            <person name="Yoon J.-H."/>
        </authorList>
    </citation>
    <scope>NUCLEOTIDE SEQUENCE</scope>
    <source>
        <strain evidence="2">TSTF-M16</strain>
    </source>
</reference>
<dbReference type="InterPro" id="IPR011049">
    <property type="entry name" value="Serralysin-like_metalloprot_C"/>
</dbReference>
<dbReference type="Gene3D" id="2.160.20.160">
    <property type="match status" value="1"/>
</dbReference>
<proteinExistence type="predicted"/>
<sequence length="337" mass="33261">MSPFLLLGLMALGLSLPHFVNDDDLDDTDTQEPTDPAETIVGTAGDDALVALDNQILNGLDGNDILSTDDLAGAATLDGGLGTDTLTGSGTDILLAGGGGADVLTLETAFDPATEVSSSANGGDGDDTITATGIGGSVDGGGADDVISVQGAFETITGGNGDDTIVSDSADFGGGTPVDGGAGNDDITISDNAGTGFSTQINGGDGNDAIRSMVLWGDATSADVLTGGAGADSFTVGFIQLGANDGTLGQVMEITDFDPAEDQLAIDLSGFDIFGDDNSALNSLNFDLLERADGTGTDLVFTVQNGAATGDLTGNIFLSNATGIDPAAIVFTIADAA</sequence>
<dbReference type="PRINTS" id="PR00313">
    <property type="entry name" value="CABNDNGRPT"/>
</dbReference>
<feature type="chain" id="PRO_5037647192" description="Calcium-binding protein" evidence="1">
    <location>
        <begin position="21"/>
        <end position="337"/>
    </location>
</feature>